<dbReference type="GO" id="GO:0008270">
    <property type="term" value="F:zinc ion binding"/>
    <property type="evidence" value="ECO:0007669"/>
    <property type="project" value="UniProtKB-UniRule"/>
</dbReference>
<proteinExistence type="inferred from homology"/>
<feature type="domain" description="Peptidase M1 membrane alanine aminopeptidase" evidence="14">
    <location>
        <begin position="249"/>
        <end position="456"/>
    </location>
</feature>
<feature type="domain" description="ERAP1-like C-terminal" evidence="15">
    <location>
        <begin position="545"/>
        <end position="854"/>
    </location>
</feature>
<dbReference type="STRING" id="290397.Adeh_0324"/>
<evidence type="ECO:0000256" key="6">
    <source>
        <dbReference type="ARBA" id="ARBA00022801"/>
    </source>
</evidence>
<keyword evidence="8 12" id="KW-0482">Metalloprotease</keyword>
<evidence type="ECO:0000256" key="12">
    <source>
        <dbReference type="RuleBase" id="RU364040"/>
    </source>
</evidence>
<feature type="signal peptide" evidence="13">
    <location>
        <begin position="1"/>
        <end position="19"/>
    </location>
</feature>
<evidence type="ECO:0000256" key="10">
    <source>
        <dbReference type="PIRSR" id="PIRSR634016-3"/>
    </source>
</evidence>
<gene>
    <name evidence="17" type="ordered locus">Adeh_0324</name>
</gene>
<dbReference type="GO" id="GO:0006508">
    <property type="term" value="P:proteolysis"/>
    <property type="evidence" value="ECO:0007669"/>
    <property type="project" value="UniProtKB-KW"/>
</dbReference>
<evidence type="ECO:0000313" key="18">
    <source>
        <dbReference type="Proteomes" id="UP000001935"/>
    </source>
</evidence>
<dbReference type="GO" id="GO:0016285">
    <property type="term" value="F:alanyl aminopeptidase activity"/>
    <property type="evidence" value="ECO:0007669"/>
    <property type="project" value="UniProtKB-EC"/>
</dbReference>
<evidence type="ECO:0000256" key="2">
    <source>
        <dbReference type="ARBA" id="ARBA00010136"/>
    </source>
</evidence>
<comment type="cofactor">
    <cofactor evidence="10 12">
        <name>Zn(2+)</name>
        <dbReference type="ChEBI" id="CHEBI:29105"/>
    </cofactor>
    <text evidence="10 12">Binds 1 zinc ion per subunit.</text>
</comment>
<evidence type="ECO:0000256" key="7">
    <source>
        <dbReference type="ARBA" id="ARBA00022833"/>
    </source>
</evidence>
<evidence type="ECO:0000256" key="4">
    <source>
        <dbReference type="ARBA" id="ARBA00022670"/>
    </source>
</evidence>
<dbReference type="PANTHER" id="PTHR11533:SF174">
    <property type="entry name" value="PUROMYCIN-SENSITIVE AMINOPEPTIDASE-RELATED"/>
    <property type="match status" value="1"/>
</dbReference>
<feature type="binding site" evidence="10">
    <location>
        <position position="324"/>
    </location>
    <ligand>
        <name>Zn(2+)</name>
        <dbReference type="ChEBI" id="CHEBI:29105"/>
        <note>catalytic</note>
    </ligand>
</feature>
<dbReference type="EC" id="3.4.11.-" evidence="12"/>
<dbReference type="EMBL" id="CP000251">
    <property type="protein sequence ID" value="ABC80100.1"/>
    <property type="molecule type" value="Genomic_DNA"/>
</dbReference>
<dbReference type="InterPro" id="IPR042097">
    <property type="entry name" value="Aminopeptidase_N-like_N_sf"/>
</dbReference>
<evidence type="ECO:0000256" key="3">
    <source>
        <dbReference type="ARBA" id="ARBA00022438"/>
    </source>
</evidence>
<dbReference type="GO" id="GO:0042277">
    <property type="term" value="F:peptide binding"/>
    <property type="evidence" value="ECO:0007669"/>
    <property type="project" value="TreeGrafter"/>
</dbReference>
<keyword evidence="7 10" id="KW-0862">Zinc</keyword>
<dbReference type="Pfam" id="PF01433">
    <property type="entry name" value="Peptidase_M1"/>
    <property type="match status" value="1"/>
</dbReference>
<dbReference type="InterPro" id="IPR001930">
    <property type="entry name" value="Peptidase_M1"/>
</dbReference>
<keyword evidence="6 12" id="KW-0378">Hydrolase</keyword>
<dbReference type="Pfam" id="PF17900">
    <property type="entry name" value="Peptidase_M1_N"/>
    <property type="match status" value="1"/>
</dbReference>
<keyword evidence="13" id="KW-0732">Signal</keyword>
<dbReference type="PANTHER" id="PTHR11533">
    <property type="entry name" value="PROTEASE M1 ZINC METALLOPROTEASE"/>
    <property type="match status" value="1"/>
</dbReference>
<sequence length="874" mass="93871">MPIPALALALAAVAASAPASPPALPAGEVPPALRLPAGVRPVRGEVSLTLDPAAERYRGRVRYPVVLDAPARVVWLHAEGLEIEEAKVGGRPARAVLAEGGLLGLVPDAPQPPGEADVEIAFAGTVDRVRSRGIYAVPEAGRWYAYTFFEPADARRAFPCFDEPGFKIPWRLSLTVKAGDRAIANTPAAREAPDGGGTRVEFAETRPLPSYLVAFVVGPFDLVDGGAGGAARVPVRFVVPRGRGGETRYAASVTARMLDLIEAETGVPYPYEKCDVAVVPRFWGTMEHPGIVALGQPLTLVPPAEETRERKLRYATIAMHELVHHWFGDLVTMAWWDDTWLNESLTSFLDSVVVDALEPAWRRTARRRAEGRASALEADVLAAAKRLREPVGSRDEIEGAFDNAITYDKGASVAAMYERYVGREAWRAVLRDHLLAHAHRTATTEDFLATLASRSTPAVAASLRGFLERPGVPLVRASVRCDGRGAAAVVRQERFLASGARDPAAAWSIPLCVRAGAGGRVETACGLVGGEGPEGEVPLPFCPEWLWPNAGGTGYHLTALDPAALPGLWPRLAPAERLAAATDASLLARRGDLPPEAALGLVAPLAASEDGLQVEASLELARLAQPEWMEPADHARWRAFVRDTWGRRARAIGWMPRRGEPDDATALRRLLLPRVAGEGEDPALAAEAGKLARRWLADRRSVPAEAAWPALEVAARTGDAALFDRVLAAARGARDRTDRARLLAILGRFERPALLDRALALVASGAEDLRDTAAILRVALAGRETRWRAWELLRTRWEAIAPRLRSDEGSWLVAQAAGLACDPGRAGEVAAFLRPRAEAFDGAPRALARALEDADACRAARARNGPAVARFLGR</sequence>
<dbReference type="SUPFAM" id="SSF63737">
    <property type="entry name" value="Leukotriene A4 hydrolase N-terminal domain"/>
    <property type="match status" value="1"/>
</dbReference>
<organism evidence="17 18">
    <name type="scientific">Anaeromyxobacter dehalogenans (strain 2CP-C)</name>
    <dbReference type="NCBI Taxonomy" id="290397"/>
    <lineage>
        <taxon>Bacteria</taxon>
        <taxon>Pseudomonadati</taxon>
        <taxon>Myxococcota</taxon>
        <taxon>Myxococcia</taxon>
        <taxon>Myxococcales</taxon>
        <taxon>Cystobacterineae</taxon>
        <taxon>Anaeromyxobacteraceae</taxon>
        <taxon>Anaeromyxobacter</taxon>
    </lineage>
</organism>
<dbReference type="SUPFAM" id="SSF55486">
    <property type="entry name" value="Metalloproteases ('zincins'), catalytic domain"/>
    <property type="match status" value="1"/>
</dbReference>
<dbReference type="GO" id="GO:0016020">
    <property type="term" value="C:membrane"/>
    <property type="evidence" value="ECO:0007669"/>
    <property type="project" value="TreeGrafter"/>
</dbReference>
<evidence type="ECO:0000256" key="8">
    <source>
        <dbReference type="ARBA" id="ARBA00023049"/>
    </source>
</evidence>
<dbReference type="RefSeq" id="WP_011419383.1">
    <property type="nucleotide sequence ID" value="NC_007760.1"/>
</dbReference>
<evidence type="ECO:0000259" key="15">
    <source>
        <dbReference type="Pfam" id="PF11838"/>
    </source>
</evidence>
<dbReference type="InterPro" id="IPR050344">
    <property type="entry name" value="Peptidase_M1_aminopeptidases"/>
</dbReference>
<evidence type="ECO:0000256" key="9">
    <source>
        <dbReference type="PIRSR" id="PIRSR634016-1"/>
    </source>
</evidence>
<dbReference type="GO" id="GO:0005737">
    <property type="term" value="C:cytoplasm"/>
    <property type="evidence" value="ECO:0007669"/>
    <property type="project" value="TreeGrafter"/>
</dbReference>
<feature type="active site" description="Proton acceptor" evidence="9">
    <location>
        <position position="321"/>
    </location>
</feature>
<feature type="chain" id="PRO_5004209777" description="Aminopeptidase" evidence="13">
    <location>
        <begin position="20"/>
        <end position="874"/>
    </location>
</feature>
<evidence type="ECO:0000256" key="11">
    <source>
        <dbReference type="PIRSR" id="PIRSR634016-4"/>
    </source>
</evidence>
<feature type="domain" description="Aminopeptidase N-like N-terminal" evidence="16">
    <location>
        <begin position="45"/>
        <end position="212"/>
    </location>
</feature>
<keyword evidence="5 10" id="KW-0479">Metal-binding</keyword>
<name>Q2IMR7_ANADE</name>
<evidence type="ECO:0000259" key="16">
    <source>
        <dbReference type="Pfam" id="PF17900"/>
    </source>
</evidence>
<dbReference type="Gene3D" id="1.10.390.10">
    <property type="entry name" value="Neutral Protease Domain 2"/>
    <property type="match status" value="1"/>
</dbReference>
<dbReference type="InterPro" id="IPR027268">
    <property type="entry name" value="Peptidase_M4/M1_CTD_sf"/>
</dbReference>
<keyword evidence="4 12" id="KW-0645">Protease</keyword>
<dbReference type="AlphaFoldDB" id="Q2IMR7"/>
<reference evidence="17" key="1">
    <citation type="submission" date="2006-01" db="EMBL/GenBank/DDBJ databases">
        <title>Complete sequence of Anaeromyxobacter dehalogenans 2CP-C.</title>
        <authorList>
            <consortium name="US DOE Joint Genome Institute"/>
            <person name="Copeland A."/>
            <person name="Lucas S."/>
            <person name="Lapidus A."/>
            <person name="Barry K."/>
            <person name="Detter J.C."/>
            <person name="Glavina T."/>
            <person name="Hammon N."/>
            <person name="Israni S."/>
            <person name="Pitluck S."/>
            <person name="Brettin T."/>
            <person name="Bruce D."/>
            <person name="Han C."/>
            <person name="Tapia R."/>
            <person name="Gilna P."/>
            <person name="Kiss H."/>
            <person name="Schmutz J."/>
            <person name="Larimer F."/>
            <person name="Land M."/>
            <person name="Kyrpides N."/>
            <person name="Anderson I."/>
            <person name="Sanford R.A."/>
            <person name="Ritalahti K.M."/>
            <person name="Thomas H.S."/>
            <person name="Kirby J.R."/>
            <person name="Zhulin I.B."/>
            <person name="Loeffler F.E."/>
            <person name="Richardson P."/>
        </authorList>
    </citation>
    <scope>NUCLEOTIDE SEQUENCE</scope>
    <source>
        <strain evidence="17">2CP-C</strain>
    </source>
</reference>
<dbReference type="InterPro" id="IPR034016">
    <property type="entry name" value="M1_APN-typ"/>
</dbReference>
<feature type="binding site" evidence="10">
    <location>
        <position position="343"/>
    </location>
    <ligand>
        <name>Zn(2+)</name>
        <dbReference type="ChEBI" id="CHEBI:29105"/>
        <note>catalytic</note>
    </ligand>
</feature>
<dbReference type="PRINTS" id="PR00756">
    <property type="entry name" value="ALADIPTASE"/>
</dbReference>
<dbReference type="InterPro" id="IPR024571">
    <property type="entry name" value="ERAP1-like_C_dom"/>
</dbReference>
<dbReference type="InterPro" id="IPR045357">
    <property type="entry name" value="Aminopeptidase_N-like_N"/>
</dbReference>
<dbReference type="Gene3D" id="2.60.40.1730">
    <property type="entry name" value="tricorn interacting facor f3 domain"/>
    <property type="match status" value="1"/>
</dbReference>
<dbReference type="GO" id="GO:0043171">
    <property type="term" value="P:peptide catabolic process"/>
    <property type="evidence" value="ECO:0007669"/>
    <property type="project" value="TreeGrafter"/>
</dbReference>
<comment type="similarity">
    <text evidence="2 12">Belongs to the peptidase M1 family.</text>
</comment>
<evidence type="ECO:0000256" key="13">
    <source>
        <dbReference type="SAM" id="SignalP"/>
    </source>
</evidence>
<evidence type="ECO:0000256" key="5">
    <source>
        <dbReference type="ARBA" id="ARBA00022723"/>
    </source>
</evidence>
<dbReference type="KEGG" id="ade:Adeh_0324"/>
<dbReference type="HOGENOM" id="CLU_003705_0_3_7"/>
<dbReference type="CDD" id="cd09601">
    <property type="entry name" value="M1_APN-Q_like"/>
    <property type="match status" value="1"/>
</dbReference>
<protein>
    <recommendedName>
        <fullName evidence="12">Aminopeptidase</fullName>
        <ecNumber evidence="12">3.4.11.-</ecNumber>
    </recommendedName>
</protein>
<evidence type="ECO:0000259" key="14">
    <source>
        <dbReference type="Pfam" id="PF01433"/>
    </source>
</evidence>
<dbReference type="Gene3D" id="1.25.50.20">
    <property type="match status" value="1"/>
</dbReference>
<dbReference type="GO" id="GO:0005615">
    <property type="term" value="C:extracellular space"/>
    <property type="evidence" value="ECO:0007669"/>
    <property type="project" value="TreeGrafter"/>
</dbReference>
<dbReference type="InterPro" id="IPR014782">
    <property type="entry name" value="Peptidase_M1_dom"/>
</dbReference>
<feature type="binding site" evidence="10">
    <location>
        <position position="320"/>
    </location>
    <ligand>
        <name>Zn(2+)</name>
        <dbReference type="ChEBI" id="CHEBI:29105"/>
        <note>catalytic</note>
    </ligand>
</feature>
<dbReference type="Pfam" id="PF11838">
    <property type="entry name" value="ERAP1_C"/>
    <property type="match status" value="1"/>
</dbReference>
<evidence type="ECO:0000256" key="1">
    <source>
        <dbReference type="ARBA" id="ARBA00000098"/>
    </source>
</evidence>
<dbReference type="Proteomes" id="UP000001935">
    <property type="component" value="Chromosome"/>
</dbReference>
<feature type="site" description="Transition state stabilizer" evidence="11">
    <location>
        <position position="407"/>
    </location>
</feature>
<keyword evidence="3 12" id="KW-0031">Aminopeptidase</keyword>
<dbReference type="GO" id="GO:0070006">
    <property type="term" value="F:metalloaminopeptidase activity"/>
    <property type="evidence" value="ECO:0007669"/>
    <property type="project" value="TreeGrafter"/>
</dbReference>
<dbReference type="eggNOG" id="COG0308">
    <property type="taxonomic scope" value="Bacteria"/>
</dbReference>
<dbReference type="OrthoDB" id="9816201at2"/>
<evidence type="ECO:0000313" key="17">
    <source>
        <dbReference type="EMBL" id="ABC80100.1"/>
    </source>
</evidence>
<accession>Q2IMR7</accession>
<comment type="catalytic activity">
    <reaction evidence="1">
        <text>Release of an N-terminal amino acid, Xaa-|-Yaa- from a peptide, amide or arylamide. Xaa is preferably Ala, but may be most amino acids including Pro (slow action). When a terminal hydrophobic residue is followed by a prolyl residue, the two may be released as an intact Xaa-Pro dipeptide.</text>
        <dbReference type="EC" id="3.4.11.2"/>
    </reaction>
</comment>